<protein>
    <submittedName>
        <fullName evidence="8">WD repeat protein-like protein</fullName>
    </submittedName>
</protein>
<feature type="region of interest" description="Disordered" evidence="7">
    <location>
        <begin position="706"/>
        <end position="894"/>
    </location>
</feature>
<name>A0A9P7YHZ8_9HELO</name>
<feature type="compositionally biased region" description="Polar residues" evidence="7">
    <location>
        <begin position="844"/>
        <end position="854"/>
    </location>
</feature>
<feature type="region of interest" description="Disordered" evidence="7">
    <location>
        <begin position="619"/>
        <end position="651"/>
    </location>
</feature>
<dbReference type="EMBL" id="MU251496">
    <property type="protein sequence ID" value="KAG9233537.1"/>
    <property type="molecule type" value="Genomic_DNA"/>
</dbReference>
<feature type="compositionally biased region" description="Basic and acidic residues" evidence="7">
    <location>
        <begin position="621"/>
        <end position="636"/>
    </location>
</feature>
<dbReference type="OrthoDB" id="60955at2759"/>
<evidence type="ECO:0000313" key="9">
    <source>
        <dbReference type="Proteomes" id="UP000824998"/>
    </source>
</evidence>
<dbReference type="GO" id="GO:1904263">
    <property type="term" value="P:positive regulation of TORC1 signaling"/>
    <property type="evidence" value="ECO:0007669"/>
    <property type="project" value="TreeGrafter"/>
</dbReference>
<keyword evidence="1 6" id="KW-0853">WD repeat</keyword>
<gene>
    <name evidence="8" type="ORF">BJ875DRAFT_378383</name>
</gene>
<dbReference type="AlphaFoldDB" id="A0A9P7YHZ8"/>
<feature type="compositionally biased region" description="Polar residues" evidence="7">
    <location>
        <begin position="780"/>
        <end position="805"/>
    </location>
</feature>
<organism evidence="8 9">
    <name type="scientific">Amylocarpus encephaloides</name>
    <dbReference type="NCBI Taxonomy" id="45428"/>
    <lineage>
        <taxon>Eukaryota</taxon>
        <taxon>Fungi</taxon>
        <taxon>Dikarya</taxon>
        <taxon>Ascomycota</taxon>
        <taxon>Pezizomycotina</taxon>
        <taxon>Leotiomycetes</taxon>
        <taxon>Helotiales</taxon>
        <taxon>Helotiales incertae sedis</taxon>
        <taxon>Amylocarpus</taxon>
    </lineage>
</organism>
<dbReference type="SUPFAM" id="SSF50978">
    <property type="entry name" value="WD40 repeat-like"/>
    <property type="match status" value="1"/>
</dbReference>
<comment type="caution">
    <text evidence="8">The sequence shown here is derived from an EMBL/GenBank/DDBJ whole genome shotgun (WGS) entry which is preliminary data.</text>
</comment>
<evidence type="ECO:0000256" key="4">
    <source>
        <dbReference type="ARBA" id="ARBA00022771"/>
    </source>
</evidence>
<proteinExistence type="predicted"/>
<dbReference type="SMART" id="SM00320">
    <property type="entry name" value="WD40"/>
    <property type="match status" value="4"/>
</dbReference>
<dbReference type="GO" id="GO:0016239">
    <property type="term" value="P:positive regulation of macroautophagy"/>
    <property type="evidence" value="ECO:0007669"/>
    <property type="project" value="TreeGrafter"/>
</dbReference>
<evidence type="ECO:0000256" key="6">
    <source>
        <dbReference type="PROSITE-ProRule" id="PRU00221"/>
    </source>
</evidence>
<keyword evidence="3" id="KW-0677">Repeat</keyword>
<feature type="repeat" description="WD" evidence="6">
    <location>
        <begin position="242"/>
        <end position="283"/>
    </location>
</feature>
<dbReference type="GO" id="GO:0005829">
    <property type="term" value="C:cytosol"/>
    <property type="evidence" value="ECO:0007669"/>
    <property type="project" value="TreeGrafter"/>
</dbReference>
<dbReference type="InterPro" id="IPR019775">
    <property type="entry name" value="WD40_repeat_CS"/>
</dbReference>
<dbReference type="Gene3D" id="2.130.10.10">
    <property type="entry name" value="YVTN repeat-like/Quinoprotein amine dehydrogenase"/>
    <property type="match status" value="2"/>
</dbReference>
<dbReference type="InterPro" id="IPR036322">
    <property type="entry name" value="WD40_repeat_dom_sf"/>
</dbReference>
<keyword evidence="4" id="KW-0863">Zinc-finger</keyword>
<dbReference type="PANTHER" id="PTHR46200">
    <property type="entry name" value="GATOR COMPLEX PROTEIN WDR24"/>
    <property type="match status" value="1"/>
</dbReference>
<keyword evidence="5" id="KW-0862">Zinc</keyword>
<feature type="compositionally biased region" description="Basic and acidic residues" evidence="7">
    <location>
        <begin position="855"/>
        <end position="868"/>
    </location>
</feature>
<keyword evidence="2" id="KW-0479">Metal-binding</keyword>
<feature type="compositionally biased region" description="Low complexity" evidence="7">
    <location>
        <begin position="469"/>
        <end position="483"/>
    </location>
</feature>
<evidence type="ECO:0000256" key="1">
    <source>
        <dbReference type="ARBA" id="ARBA00022574"/>
    </source>
</evidence>
<evidence type="ECO:0000256" key="5">
    <source>
        <dbReference type="ARBA" id="ARBA00022833"/>
    </source>
</evidence>
<evidence type="ECO:0000313" key="8">
    <source>
        <dbReference type="EMBL" id="KAG9233537.1"/>
    </source>
</evidence>
<dbReference type="PROSITE" id="PS00678">
    <property type="entry name" value="WD_REPEATS_1"/>
    <property type="match status" value="1"/>
</dbReference>
<keyword evidence="9" id="KW-1185">Reference proteome</keyword>
<dbReference type="GO" id="GO:0008270">
    <property type="term" value="F:zinc ion binding"/>
    <property type="evidence" value="ECO:0007669"/>
    <property type="project" value="UniProtKB-KW"/>
</dbReference>
<dbReference type="InterPro" id="IPR015943">
    <property type="entry name" value="WD40/YVTN_repeat-like_dom_sf"/>
</dbReference>
<dbReference type="PANTHER" id="PTHR46200:SF1">
    <property type="entry name" value="GATOR COMPLEX PROTEIN WDR24"/>
    <property type="match status" value="1"/>
</dbReference>
<feature type="region of interest" description="Disordered" evidence="7">
    <location>
        <begin position="457"/>
        <end position="484"/>
    </location>
</feature>
<dbReference type="Proteomes" id="UP000824998">
    <property type="component" value="Unassembled WGS sequence"/>
</dbReference>
<sequence>MNKGKITIRKLLGQPAPSTKETIENVEFPQLRPSASQSTTYRVGPPIACLDRSSDGRRAVIAGSKVFKILKVDGPTIKEELDLRAIISSYATSHDLSAATPDQFNIKAVKWSHGFMDSAVITACGNGRITVYDLNRGGYGFEVARIQEHARQVHQLDVNPFRCNLLLSASQDGTVRSFDLRTPIAGRNGPIFRSWHTFKCNADAVRDVKWSPTDGMDFACCTESGQIQKWDIRKTTAPVLKLAAHQKACFSIDWHPDGDHLVSGGADQLCHVWDLSKKADRNQKPRYTFATPAPVSHVSWRPAFWSVTAQGRRAAQITVAYDDSSTRNQNSNVHLWDLARPSMPFKEIEQWDTSPSGLLWNTRDLLWSVDREGHFSQTDVAFSPKVIDRRSLSTFAFSAAGDVLMMLEERESLRRRSRILASPDVSPSFQYGSSGPLLGVSRSDSEEDVVGSFLGHRKKKVHRRRHSGRSGQSFSSTPPSSTGMVDSKIMPLDDAVKVTGIYKPQQVMAIGRAPSTMNYLTYQYFTNRYLLRLWKYFTQDLEFLSTDKKIQAITDGFAKAAENIYHYRLAQTWRLLGYTMNLLLTRRAEYHRQARLEVPEPSPKKDKVEAISATFVPKKSRGIETPRRRNRGEATPRRSRHQSPNNSPRYHAAIKVVPDEVESTSNVATPLVRPVRDHIISQTREAMHTPLNVDDDLLDLVETTPATATTPLPIPVPSTTQSETHNSPSIDGYDFYGVDSLSPTDFRPPARKQPLRLDYPAQSTSNSIVHPGLQRHDSGESFQMFSTSTESQQTKFLSSSVSSKDTTLRDRVHSWENTLSNHPRPRLDSQTLTDSSLEQHEESSGANSKASIPSDQHDTTLKPIEKEPPSPIVTDKPMENPNIIESDYLPQPNDPEFTISPLDATLIERSISFETKNGSLNAAAMILLFRPLLPAQAIDPILANAVIRQYHHRLTTLQLHTEAALLRNLCTPTYPSVFAVAQESVNIGYFCTTCQKPLENDPLIPNSLWRCPRCEQSIDGCAVCHNRELESYLPYNDEDIELESSLWWYCPGCAHGGHISCVQAWHAPSNPTDPSSSTTKHSNGACPLEGCLHPCLPGPWRTQYWEEKKLAKEREMASLVRENSRVGQRVLPLGRGGVRRDVREVAQSKAVEGVRIALGVGAGGERGLERTRSVKEGG</sequence>
<evidence type="ECO:0000256" key="7">
    <source>
        <dbReference type="SAM" id="MobiDB-lite"/>
    </source>
</evidence>
<dbReference type="InterPro" id="IPR001680">
    <property type="entry name" value="WD40_rpt"/>
</dbReference>
<dbReference type="Pfam" id="PF00400">
    <property type="entry name" value="WD40"/>
    <property type="match status" value="1"/>
</dbReference>
<evidence type="ECO:0000256" key="2">
    <source>
        <dbReference type="ARBA" id="ARBA00022723"/>
    </source>
</evidence>
<feature type="compositionally biased region" description="Polar residues" evidence="7">
    <location>
        <begin position="718"/>
        <end position="729"/>
    </location>
</feature>
<dbReference type="GO" id="GO:0061700">
    <property type="term" value="C:GATOR2 complex"/>
    <property type="evidence" value="ECO:0007669"/>
    <property type="project" value="TreeGrafter"/>
</dbReference>
<dbReference type="PROSITE" id="PS50082">
    <property type="entry name" value="WD_REPEATS_2"/>
    <property type="match status" value="1"/>
</dbReference>
<feature type="compositionally biased region" description="Basic residues" evidence="7">
    <location>
        <begin position="457"/>
        <end position="468"/>
    </location>
</feature>
<evidence type="ECO:0000256" key="3">
    <source>
        <dbReference type="ARBA" id="ARBA00022737"/>
    </source>
</evidence>
<dbReference type="GO" id="GO:0005774">
    <property type="term" value="C:vacuolar membrane"/>
    <property type="evidence" value="ECO:0007669"/>
    <property type="project" value="TreeGrafter"/>
</dbReference>
<accession>A0A9P7YHZ8</accession>
<dbReference type="InterPro" id="IPR037590">
    <property type="entry name" value="WDR24"/>
</dbReference>
<dbReference type="PROSITE" id="PS50294">
    <property type="entry name" value="WD_REPEATS_REGION"/>
    <property type="match status" value="1"/>
</dbReference>
<reference evidence="8" key="1">
    <citation type="journal article" date="2021" name="IMA Fungus">
        <title>Genomic characterization of three marine fungi, including Emericellopsis atlantica sp. nov. with signatures of a generalist lifestyle and marine biomass degradation.</title>
        <authorList>
            <person name="Hagestad O.C."/>
            <person name="Hou L."/>
            <person name="Andersen J.H."/>
            <person name="Hansen E.H."/>
            <person name="Altermark B."/>
            <person name="Li C."/>
            <person name="Kuhnert E."/>
            <person name="Cox R.J."/>
            <person name="Crous P.W."/>
            <person name="Spatafora J.W."/>
            <person name="Lail K."/>
            <person name="Amirebrahimi M."/>
            <person name="Lipzen A."/>
            <person name="Pangilinan J."/>
            <person name="Andreopoulos W."/>
            <person name="Hayes R.D."/>
            <person name="Ng V."/>
            <person name="Grigoriev I.V."/>
            <person name="Jackson S.A."/>
            <person name="Sutton T.D.S."/>
            <person name="Dobson A.D.W."/>
            <person name="Rama T."/>
        </authorList>
    </citation>
    <scope>NUCLEOTIDE SEQUENCE</scope>
    <source>
        <strain evidence="8">TRa018bII</strain>
    </source>
</reference>